<proteinExistence type="predicted"/>
<evidence type="ECO:0000313" key="2">
    <source>
        <dbReference type="Proteomes" id="UP001177021"/>
    </source>
</evidence>
<evidence type="ECO:0000313" key="1">
    <source>
        <dbReference type="EMBL" id="CAJ2661962.1"/>
    </source>
</evidence>
<reference evidence="1" key="1">
    <citation type="submission" date="2023-10" db="EMBL/GenBank/DDBJ databases">
        <authorList>
            <person name="Rodriguez Cubillos JULIANA M."/>
            <person name="De Vega J."/>
        </authorList>
    </citation>
    <scope>NUCLEOTIDE SEQUENCE</scope>
</reference>
<sequence length="85" mass="9594">MLMAVQAASSSDAISLRRSRPPVMALVLELTVVGSWRSGPPVYFVRLVCDGFGRQEHYRRLFYWRNVAASWPPLNPHFLAVFASS</sequence>
<dbReference type="EMBL" id="CASHSV030000409">
    <property type="protein sequence ID" value="CAJ2661962.1"/>
    <property type="molecule type" value="Genomic_DNA"/>
</dbReference>
<dbReference type="Proteomes" id="UP001177021">
    <property type="component" value="Unassembled WGS sequence"/>
</dbReference>
<keyword evidence="2" id="KW-1185">Reference proteome</keyword>
<protein>
    <submittedName>
        <fullName evidence="1">Uncharacterized protein</fullName>
    </submittedName>
</protein>
<organism evidence="1 2">
    <name type="scientific">Trifolium pratense</name>
    <name type="common">Red clover</name>
    <dbReference type="NCBI Taxonomy" id="57577"/>
    <lineage>
        <taxon>Eukaryota</taxon>
        <taxon>Viridiplantae</taxon>
        <taxon>Streptophyta</taxon>
        <taxon>Embryophyta</taxon>
        <taxon>Tracheophyta</taxon>
        <taxon>Spermatophyta</taxon>
        <taxon>Magnoliopsida</taxon>
        <taxon>eudicotyledons</taxon>
        <taxon>Gunneridae</taxon>
        <taxon>Pentapetalae</taxon>
        <taxon>rosids</taxon>
        <taxon>fabids</taxon>
        <taxon>Fabales</taxon>
        <taxon>Fabaceae</taxon>
        <taxon>Papilionoideae</taxon>
        <taxon>50 kb inversion clade</taxon>
        <taxon>NPAAA clade</taxon>
        <taxon>Hologalegina</taxon>
        <taxon>IRL clade</taxon>
        <taxon>Trifolieae</taxon>
        <taxon>Trifolium</taxon>
    </lineage>
</organism>
<name>A0ACB0L0A5_TRIPR</name>
<gene>
    <name evidence="1" type="ORF">MILVUS5_LOCUS27587</name>
</gene>
<comment type="caution">
    <text evidence="1">The sequence shown here is derived from an EMBL/GenBank/DDBJ whole genome shotgun (WGS) entry which is preliminary data.</text>
</comment>
<accession>A0ACB0L0A5</accession>